<dbReference type="EMBL" id="JACHIK010000001">
    <property type="protein sequence ID" value="MBB5040823.1"/>
    <property type="molecule type" value="Genomic_DNA"/>
</dbReference>
<comment type="caution">
    <text evidence="2">The sequence shown here is derived from an EMBL/GenBank/DDBJ whole genome shotgun (WGS) entry which is preliminary data.</text>
</comment>
<evidence type="ECO:0000256" key="1">
    <source>
        <dbReference type="SAM" id="MobiDB-lite"/>
    </source>
</evidence>
<sequence>MSRWIRVQTSIFDHELFAAAELSQREAWLWLIANVAWKETRHRVGNEVLDVPVGSMFATLRSLQSAWRWGSDKRVRTFLSMLEKERMIKTKTDAGKTQITVCNYSRYQDVGRTEDASGTQAGRSADALKTPIHQDTSNSSLRSESIEKETRERADFDSWISSWPSQASDDHDDAFRAWCDLSDEERAEAKRLSSAYVEQAKGGGRTVICAAAKYLRQRMWKRVQTKPPDKPPKPGKKILTREEYLAAELRRSERSFQR</sequence>
<keyword evidence="3" id="KW-1185">Reference proteome</keyword>
<feature type="compositionally biased region" description="Polar residues" evidence="1">
    <location>
        <begin position="133"/>
        <end position="143"/>
    </location>
</feature>
<organism evidence="2 3">
    <name type="scientific">Shinella fusca</name>
    <dbReference type="NCBI Taxonomy" id="544480"/>
    <lineage>
        <taxon>Bacteria</taxon>
        <taxon>Pseudomonadati</taxon>
        <taxon>Pseudomonadota</taxon>
        <taxon>Alphaproteobacteria</taxon>
        <taxon>Hyphomicrobiales</taxon>
        <taxon>Rhizobiaceae</taxon>
        <taxon>Shinella</taxon>
    </lineage>
</organism>
<dbReference type="Proteomes" id="UP000535406">
    <property type="component" value="Unassembled WGS sequence"/>
</dbReference>
<feature type="region of interest" description="Disordered" evidence="1">
    <location>
        <begin position="221"/>
        <end position="241"/>
    </location>
</feature>
<name>A0A7W7YR47_9HYPH</name>
<gene>
    <name evidence="2" type="ORF">HNQ66_000201</name>
</gene>
<feature type="region of interest" description="Disordered" evidence="1">
    <location>
        <begin position="113"/>
        <end position="148"/>
    </location>
</feature>
<dbReference type="AlphaFoldDB" id="A0A7W7YR47"/>
<dbReference type="RefSeq" id="WP_184139963.1">
    <property type="nucleotide sequence ID" value="NZ_JACHIK010000001.1"/>
</dbReference>
<protein>
    <submittedName>
        <fullName evidence="2">Uncharacterized protein</fullName>
    </submittedName>
</protein>
<evidence type="ECO:0000313" key="2">
    <source>
        <dbReference type="EMBL" id="MBB5040823.1"/>
    </source>
</evidence>
<evidence type="ECO:0000313" key="3">
    <source>
        <dbReference type="Proteomes" id="UP000535406"/>
    </source>
</evidence>
<reference evidence="2 3" key="1">
    <citation type="submission" date="2020-08" db="EMBL/GenBank/DDBJ databases">
        <title>Genomic Encyclopedia of Type Strains, Phase IV (KMG-IV): sequencing the most valuable type-strain genomes for metagenomic binning, comparative biology and taxonomic classification.</title>
        <authorList>
            <person name="Goeker M."/>
        </authorList>
    </citation>
    <scope>NUCLEOTIDE SEQUENCE [LARGE SCALE GENOMIC DNA]</scope>
    <source>
        <strain evidence="2 3">DSM 21319</strain>
    </source>
</reference>
<proteinExistence type="predicted"/>
<accession>A0A7W7YR47</accession>